<evidence type="ECO:0000313" key="1">
    <source>
        <dbReference type="EMBL" id="KAI3746879.1"/>
    </source>
</evidence>
<name>A0ACB9DJQ0_ARCLA</name>
<keyword evidence="2" id="KW-1185">Reference proteome</keyword>
<proteinExistence type="predicted"/>
<evidence type="ECO:0000313" key="2">
    <source>
        <dbReference type="Proteomes" id="UP001055879"/>
    </source>
</evidence>
<gene>
    <name evidence="1" type="ORF">L6452_09321</name>
</gene>
<accession>A0ACB9DJQ0</accession>
<sequence length="455" mass="51815">MTITKVSYVEGLGHKLFSIGQFCDKDLEVDFKAKRCSVRIEDGKELLVGTRKSNLYTINLSKVQTDNECEKGKMKRATHKPKPEPSTSFPLELLHMDLCGPMRTQSINDKKYVLVIVDDYSRIVEDYLESVGITHQYSAARMPEQNGAVERQNQKLVEAARTMLSQSDLPLCFVLNNRENLNKFGPKADEGIFIGYSQTFDAYRVYLKKSKTVIESINITFDEELAFEHNSSEPVLTGVLASRQISPELVVKDTNSDKPSTSTSHLSELDLLFEFFFDEFLRSKLPKSVVVDMSEDSTNHHPTISDVSTELVSPVQQETQELNQFEALKVWRLVPRLEGKSIIGTKWVFQNKKDDDGIVIINKARLVDNGYRQEEGIDYDETFAPVACIEAIRMFLTYAAHKNFTVYQMDVKTTFLNGILKEEVYVSQPEGFVNQEKPNHVYILDKALYGLKQTP</sequence>
<dbReference type="Proteomes" id="UP001055879">
    <property type="component" value="Linkage Group LG03"/>
</dbReference>
<protein>
    <submittedName>
        <fullName evidence="1">Uncharacterized protein</fullName>
    </submittedName>
</protein>
<reference evidence="1 2" key="2">
    <citation type="journal article" date="2022" name="Mol. Ecol. Resour.">
        <title>The genomes of chicory, endive, great burdock and yacon provide insights into Asteraceae paleo-polyploidization history and plant inulin production.</title>
        <authorList>
            <person name="Fan W."/>
            <person name="Wang S."/>
            <person name="Wang H."/>
            <person name="Wang A."/>
            <person name="Jiang F."/>
            <person name="Liu H."/>
            <person name="Zhao H."/>
            <person name="Xu D."/>
            <person name="Zhang Y."/>
        </authorList>
    </citation>
    <scope>NUCLEOTIDE SEQUENCE [LARGE SCALE GENOMIC DNA]</scope>
    <source>
        <strain evidence="2">cv. Niubang</strain>
    </source>
</reference>
<organism evidence="1 2">
    <name type="scientific">Arctium lappa</name>
    <name type="common">Greater burdock</name>
    <name type="synonym">Lappa major</name>
    <dbReference type="NCBI Taxonomy" id="4217"/>
    <lineage>
        <taxon>Eukaryota</taxon>
        <taxon>Viridiplantae</taxon>
        <taxon>Streptophyta</taxon>
        <taxon>Embryophyta</taxon>
        <taxon>Tracheophyta</taxon>
        <taxon>Spermatophyta</taxon>
        <taxon>Magnoliopsida</taxon>
        <taxon>eudicotyledons</taxon>
        <taxon>Gunneridae</taxon>
        <taxon>Pentapetalae</taxon>
        <taxon>asterids</taxon>
        <taxon>campanulids</taxon>
        <taxon>Asterales</taxon>
        <taxon>Asteraceae</taxon>
        <taxon>Carduoideae</taxon>
        <taxon>Cardueae</taxon>
        <taxon>Arctiinae</taxon>
        <taxon>Arctium</taxon>
    </lineage>
</organism>
<dbReference type="EMBL" id="CM042049">
    <property type="protein sequence ID" value="KAI3746879.1"/>
    <property type="molecule type" value="Genomic_DNA"/>
</dbReference>
<reference evidence="2" key="1">
    <citation type="journal article" date="2022" name="Mol. Ecol. Resour.">
        <title>The genomes of chicory, endive, great burdock and yacon provide insights into Asteraceae palaeo-polyploidization history and plant inulin production.</title>
        <authorList>
            <person name="Fan W."/>
            <person name="Wang S."/>
            <person name="Wang H."/>
            <person name="Wang A."/>
            <person name="Jiang F."/>
            <person name="Liu H."/>
            <person name="Zhao H."/>
            <person name="Xu D."/>
            <person name="Zhang Y."/>
        </authorList>
    </citation>
    <scope>NUCLEOTIDE SEQUENCE [LARGE SCALE GENOMIC DNA]</scope>
    <source>
        <strain evidence="2">cv. Niubang</strain>
    </source>
</reference>
<comment type="caution">
    <text evidence="1">The sequence shown here is derived from an EMBL/GenBank/DDBJ whole genome shotgun (WGS) entry which is preliminary data.</text>
</comment>